<evidence type="ECO:0000256" key="11">
    <source>
        <dbReference type="PROSITE-ProRule" id="PRU00409"/>
    </source>
</evidence>
<dbReference type="SUPFAM" id="SSF56059">
    <property type="entry name" value="Glutathione synthetase ATP-binding domain-like"/>
    <property type="match status" value="1"/>
</dbReference>
<dbReference type="InterPro" id="IPR013815">
    <property type="entry name" value="ATP_grasp_subdomain_1"/>
</dbReference>
<dbReference type="Pfam" id="PF02844">
    <property type="entry name" value="GARS_N"/>
    <property type="match status" value="1"/>
</dbReference>
<feature type="domain" description="ATP-grasp" evidence="12">
    <location>
        <begin position="111"/>
        <end position="319"/>
    </location>
</feature>
<evidence type="ECO:0000256" key="5">
    <source>
        <dbReference type="ARBA" id="ARBA00022755"/>
    </source>
</evidence>
<evidence type="ECO:0000256" key="9">
    <source>
        <dbReference type="ARBA" id="ARBA00042864"/>
    </source>
</evidence>
<comment type="similarity">
    <text evidence="7 10">Belongs to the GARS family.</text>
</comment>
<evidence type="ECO:0000256" key="1">
    <source>
        <dbReference type="ARBA" id="ARBA00005174"/>
    </source>
</evidence>
<keyword evidence="4 11" id="KW-0547">Nucleotide-binding</keyword>
<evidence type="ECO:0000259" key="12">
    <source>
        <dbReference type="PROSITE" id="PS50975"/>
    </source>
</evidence>
<comment type="catalytic activity">
    <reaction evidence="10">
        <text>5-phospho-beta-D-ribosylamine + glycine + ATP = N(1)-(5-phospho-beta-D-ribosyl)glycinamide + ADP + phosphate + H(+)</text>
        <dbReference type="Rhea" id="RHEA:17453"/>
        <dbReference type="ChEBI" id="CHEBI:15378"/>
        <dbReference type="ChEBI" id="CHEBI:30616"/>
        <dbReference type="ChEBI" id="CHEBI:43474"/>
        <dbReference type="ChEBI" id="CHEBI:57305"/>
        <dbReference type="ChEBI" id="CHEBI:58681"/>
        <dbReference type="ChEBI" id="CHEBI:143788"/>
        <dbReference type="ChEBI" id="CHEBI:456216"/>
        <dbReference type="EC" id="6.3.4.13"/>
    </reaction>
</comment>
<dbReference type="Gene3D" id="3.30.1490.20">
    <property type="entry name" value="ATP-grasp fold, A domain"/>
    <property type="match status" value="1"/>
</dbReference>
<dbReference type="InterPro" id="IPR037123">
    <property type="entry name" value="PRibGlycinamide_synth_C_sf"/>
</dbReference>
<dbReference type="HAMAP" id="MF_00138">
    <property type="entry name" value="GARS"/>
    <property type="match status" value="1"/>
</dbReference>
<dbReference type="InterPro" id="IPR000115">
    <property type="entry name" value="PRibGlycinamide_synth"/>
</dbReference>
<dbReference type="InterPro" id="IPR011761">
    <property type="entry name" value="ATP-grasp"/>
</dbReference>
<dbReference type="PROSITE" id="PS50975">
    <property type="entry name" value="ATP_GRASP"/>
    <property type="match status" value="1"/>
</dbReference>
<reference evidence="13" key="1">
    <citation type="submission" date="2022-03" db="EMBL/GenBank/DDBJ databases">
        <title>De novo assembled genomes of Belliella spp. (Cyclobacteriaceae) strains.</title>
        <authorList>
            <person name="Szabo A."/>
            <person name="Korponai K."/>
            <person name="Felfoldi T."/>
        </authorList>
    </citation>
    <scope>NUCLEOTIDE SEQUENCE</scope>
    <source>
        <strain evidence="13">DSM 107340</strain>
    </source>
</reference>
<proteinExistence type="inferred from homology"/>
<keyword evidence="6 11" id="KW-0067">ATP-binding</keyword>
<evidence type="ECO:0000313" key="14">
    <source>
        <dbReference type="Proteomes" id="UP001165488"/>
    </source>
</evidence>
<name>A0ABS9UNR0_9BACT</name>
<keyword evidence="5 10" id="KW-0658">Purine biosynthesis</keyword>
<dbReference type="EMBL" id="JAKZGS010000006">
    <property type="protein sequence ID" value="MCH7398256.1"/>
    <property type="molecule type" value="Genomic_DNA"/>
</dbReference>
<dbReference type="SUPFAM" id="SSF51246">
    <property type="entry name" value="Rudiment single hybrid motif"/>
    <property type="match status" value="1"/>
</dbReference>
<protein>
    <recommendedName>
        <fullName evidence="2 10">Phosphoribosylamine--glycine ligase</fullName>
        <ecNumber evidence="2 10">6.3.4.13</ecNumber>
    </recommendedName>
    <alternativeName>
        <fullName evidence="10">GARS</fullName>
    </alternativeName>
    <alternativeName>
        <fullName evidence="8 10">Glycinamide ribonucleotide synthetase</fullName>
    </alternativeName>
    <alternativeName>
        <fullName evidence="9 10">Phosphoribosylglycinamide synthetase</fullName>
    </alternativeName>
</protein>
<dbReference type="Proteomes" id="UP001165488">
    <property type="component" value="Unassembled WGS sequence"/>
</dbReference>
<evidence type="ECO:0000313" key="13">
    <source>
        <dbReference type="EMBL" id="MCH7398256.1"/>
    </source>
</evidence>
<dbReference type="Gene3D" id="3.40.50.20">
    <property type="match status" value="1"/>
</dbReference>
<dbReference type="Pfam" id="PF01071">
    <property type="entry name" value="GARS_A"/>
    <property type="match status" value="1"/>
</dbReference>
<dbReference type="GO" id="GO:0004637">
    <property type="term" value="F:phosphoribosylamine-glycine ligase activity"/>
    <property type="evidence" value="ECO:0007669"/>
    <property type="project" value="UniProtKB-EC"/>
</dbReference>
<evidence type="ECO:0000256" key="6">
    <source>
        <dbReference type="ARBA" id="ARBA00022840"/>
    </source>
</evidence>
<comment type="caution">
    <text evidence="13">The sequence shown here is derived from an EMBL/GenBank/DDBJ whole genome shotgun (WGS) entry which is preliminary data.</text>
</comment>
<evidence type="ECO:0000256" key="8">
    <source>
        <dbReference type="ARBA" id="ARBA00042242"/>
    </source>
</evidence>
<dbReference type="InterPro" id="IPR020562">
    <property type="entry name" value="PRibGlycinamide_synth_N"/>
</dbReference>
<accession>A0ABS9UNR0</accession>
<dbReference type="SMART" id="SM01209">
    <property type="entry name" value="GARS_A"/>
    <property type="match status" value="1"/>
</dbReference>
<sequence length="432" mass="46720">MNILLLGSGGREHAFAWKIVGSPKCSKLFVAPGNAGTAQIAQNISIGINDFEALTEFVLENNIGMVVVGPEEPLVKGIVDYFQANPATKELPIIGPGQLGATMEGSKDFSKQFMERNNIPTAASETFTKDNINQAYKFIDAQTIPVVLKADGLAAGKGVLICQSHQEAKESLREMLVENKFGEASSKVVIEQFLDGIELSVFVATDGKSYKILPEAKDYKRIGEADTGLNTGGMGAVSPVPFADTDFMQKVEERVIKPTVNGLHKEKIRYTGFLFIGLMNIGGDPYVIEYNVRMGDPETQAVLPRIKSDFVDLLYSMGTMNLDNYKIELESFTSTTVVLVAGGYPGDYKKGDKISGLGKQVKENNSLVFHAGTTLNSDGDVLTNGGRVIAVTGIGQDVESALSNAYSKVAEITWDAQYHRKDIGQDILALVK</sequence>
<dbReference type="NCBIfam" id="TIGR00877">
    <property type="entry name" value="purD"/>
    <property type="match status" value="1"/>
</dbReference>
<evidence type="ECO:0000256" key="2">
    <source>
        <dbReference type="ARBA" id="ARBA00013255"/>
    </source>
</evidence>
<gene>
    <name evidence="10 13" type="primary">purD</name>
    <name evidence="13" type="ORF">MM236_09660</name>
</gene>
<evidence type="ECO:0000256" key="3">
    <source>
        <dbReference type="ARBA" id="ARBA00022598"/>
    </source>
</evidence>
<dbReference type="PANTHER" id="PTHR43472:SF1">
    <property type="entry name" value="PHOSPHORIBOSYLAMINE--GLYCINE LIGASE, CHLOROPLASTIC"/>
    <property type="match status" value="1"/>
</dbReference>
<evidence type="ECO:0000256" key="10">
    <source>
        <dbReference type="HAMAP-Rule" id="MF_00138"/>
    </source>
</evidence>
<keyword evidence="14" id="KW-1185">Reference proteome</keyword>
<dbReference type="InterPro" id="IPR016185">
    <property type="entry name" value="PreATP-grasp_dom_sf"/>
</dbReference>
<dbReference type="SUPFAM" id="SSF52440">
    <property type="entry name" value="PreATP-grasp domain"/>
    <property type="match status" value="1"/>
</dbReference>
<dbReference type="SMART" id="SM01210">
    <property type="entry name" value="GARS_C"/>
    <property type="match status" value="1"/>
</dbReference>
<comment type="pathway">
    <text evidence="1 10">Purine metabolism; IMP biosynthesis via de novo pathway; N(1)-(5-phospho-D-ribosyl)glycinamide from 5-phospho-alpha-D-ribose 1-diphosphate: step 2/2.</text>
</comment>
<dbReference type="Gene3D" id="3.90.600.10">
    <property type="entry name" value="Phosphoribosylglycinamide synthetase, C-terminal domain"/>
    <property type="match status" value="1"/>
</dbReference>
<dbReference type="InterPro" id="IPR020560">
    <property type="entry name" value="PRibGlycinamide_synth_C-dom"/>
</dbReference>
<dbReference type="Pfam" id="PF02843">
    <property type="entry name" value="GARS_C"/>
    <property type="match status" value="1"/>
</dbReference>
<organism evidence="13 14">
    <name type="scientific">Belliella calami</name>
    <dbReference type="NCBI Taxonomy" id="2923436"/>
    <lineage>
        <taxon>Bacteria</taxon>
        <taxon>Pseudomonadati</taxon>
        <taxon>Bacteroidota</taxon>
        <taxon>Cytophagia</taxon>
        <taxon>Cytophagales</taxon>
        <taxon>Cyclobacteriaceae</taxon>
        <taxon>Belliella</taxon>
    </lineage>
</organism>
<evidence type="ECO:0000256" key="4">
    <source>
        <dbReference type="ARBA" id="ARBA00022741"/>
    </source>
</evidence>
<dbReference type="InterPro" id="IPR011054">
    <property type="entry name" value="Rudment_hybrid_motif"/>
</dbReference>
<dbReference type="Gene3D" id="3.30.470.20">
    <property type="entry name" value="ATP-grasp fold, B domain"/>
    <property type="match status" value="1"/>
</dbReference>
<dbReference type="PANTHER" id="PTHR43472">
    <property type="entry name" value="PHOSPHORIBOSYLAMINE--GLYCINE LIGASE"/>
    <property type="match status" value="1"/>
</dbReference>
<dbReference type="EC" id="6.3.4.13" evidence="2 10"/>
<keyword evidence="3 10" id="KW-0436">Ligase</keyword>
<dbReference type="InterPro" id="IPR020561">
    <property type="entry name" value="PRibGlycinamid_synth_ATP-grasp"/>
</dbReference>
<dbReference type="RefSeq" id="WP_241274770.1">
    <property type="nucleotide sequence ID" value="NZ_JAKZGS010000006.1"/>
</dbReference>
<evidence type="ECO:0000256" key="7">
    <source>
        <dbReference type="ARBA" id="ARBA00038345"/>
    </source>
</evidence>